<dbReference type="AlphaFoldDB" id="A0AAD7EZM9"/>
<keyword evidence="4" id="KW-1185">Reference proteome</keyword>
<proteinExistence type="predicted"/>
<evidence type="ECO:0000256" key="1">
    <source>
        <dbReference type="SAM" id="SignalP"/>
    </source>
</evidence>
<name>A0AAD7EZM9_9AGAR</name>
<gene>
    <name evidence="2" type="ORF">DFH08DRAFT_953070</name>
    <name evidence="3" type="ORF">DFH08DRAFT_953071</name>
</gene>
<comment type="caution">
    <text evidence="2">The sequence shown here is derived from an EMBL/GenBank/DDBJ whole genome shotgun (WGS) entry which is preliminary data.</text>
</comment>
<organism evidence="2 4">
    <name type="scientific">Mycena albidolilacea</name>
    <dbReference type="NCBI Taxonomy" id="1033008"/>
    <lineage>
        <taxon>Eukaryota</taxon>
        <taxon>Fungi</taxon>
        <taxon>Dikarya</taxon>
        <taxon>Basidiomycota</taxon>
        <taxon>Agaricomycotina</taxon>
        <taxon>Agaricomycetes</taxon>
        <taxon>Agaricomycetidae</taxon>
        <taxon>Agaricales</taxon>
        <taxon>Marasmiineae</taxon>
        <taxon>Mycenaceae</taxon>
        <taxon>Mycena</taxon>
    </lineage>
</organism>
<sequence>MKFTLSCLTLLSVVYAAAFPPAADRVVSAEVYMGGNHTSDHINKRTPGNVRLCTAVGFSGYCVTITGGTDGGCIDLAFDLDNLVSSFGPDPNQSCMVFNAHGCADSGPTPRWAGPIVFPGVRDLTQPFLSPNGHQNAAFNDLISSYSCTFF</sequence>
<reference evidence="2" key="1">
    <citation type="submission" date="2023-03" db="EMBL/GenBank/DDBJ databases">
        <title>Massive genome expansion in bonnet fungi (Mycena s.s.) driven by repeated elements and novel gene families across ecological guilds.</title>
        <authorList>
            <consortium name="Lawrence Berkeley National Laboratory"/>
            <person name="Harder C.B."/>
            <person name="Miyauchi S."/>
            <person name="Viragh M."/>
            <person name="Kuo A."/>
            <person name="Thoen E."/>
            <person name="Andreopoulos B."/>
            <person name="Lu D."/>
            <person name="Skrede I."/>
            <person name="Drula E."/>
            <person name="Henrissat B."/>
            <person name="Morin E."/>
            <person name="Kohler A."/>
            <person name="Barry K."/>
            <person name="LaButti K."/>
            <person name="Morin E."/>
            <person name="Salamov A."/>
            <person name="Lipzen A."/>
            <person name="Mereny Z."/>
            <person name="Hegedus B."/>
            <person name="Baldrian P."/>
            <person name="Stursova M."/>
            <person name="Weitz H."/>
            <person name="Taylor A."/>
            <person name="Grigoriev I.V."/>
            <person name="Nagy L.G."/>
            <person name="Martin F."/>
            <person name="Kauserud H."/>
        </authorList>
    </citation>
    <scope>NUCLEOTIDE SEQUENCE</scope>
    <source>
        <strain evidence="2">CBHHK002</strain>
    </source>
</reference>
<evidence type="ECO:0000313" key="2">
    <source>
        <dbReference type="EMBL" id="KAJ7359984.1"/>
    </source>
</evidence>
<evidence type="ECO:0000313" key="3">
    <source>
        <dbReference type="EMBL" id="KAJ7359985.1"/>
    </source>
</evidence>
<feature type="signal peptide" evidence="1">
    <location>
        <begin position="1"/>
        <end position="18"/>
    </location>
</feature>
<feature type="chain" id="PRO_5042441861" evidence="1">
    <location>
        <begin position="19"/>
        <end position="151"/>
    </location>
</feature>
<dbReference type="EMBL" id="JARIHO010000006">
    <property type="protein sequence ID" value="KAJ7359984.1"/>
    <property type="molecule type" value="Genomic_DNA"/>
</dbReference>
<dbReference type="Proteomes" id="UP001218218">
    <property type="component" value="Unassembled WGS sequence"/>
</dbReference>
<accession>A0AAD7EZM9</accession>
<keyword evidence="1" id="KW-0732">Signal</keyword>
<dbReference type="EMBL" id="JARIHO010000006">
    <property type="protein sequence ID" value="KAJ7359985.1"/>
    <property type="molecule type" value="Genomic_DNA"/>
</dbReference>
<evidence type="ECO:0000313" key="4">
    <source>
        <dbReference type="Proteomes" id="UP001218218"/>
    </source>
</evidence>
<protein>
    <submittedName>
        <fullName evidence="2">Uncharacterized protein</fullName>
    </submittedName>
</protein>